<dbReference type="SUPFAM" id="SSF82866">
    <property type="entry name" value="Multidrug efflux transporter AcrB transmembrane domain"/>
    <property type="match status" value="1"/>
</dbReference>
<evidence type="ECO:0000256" key="6">
    <source>
        <dbReference type="ARBA" id="ARBA00022989"/>
    </source>
</evidence>
<evidence type="ECO:0000256" key="4">
    <source>
        <dbReference type="ARBA" id="ARBA00022692"/>
    </source>
</evidence>
<dbReference type="InterPro" id="IPR005665">
    <property type="entry name" value="SecF_bac"/>
</dbReference>
<comment type="subcellular location">
    <subcellularLocation>
        <location evidence="1 10">Cell membrane</location>
        <topology evidence="1 10">Multi-pass membrane protein</topology>
    </subcellularLocation>
</comment>
<accession>A0A4R3Y6F5</accession>
<keyword evidence="5 10" id="KW-0653">Protein transport</keyword>
<evidence type="ECO:0000259" key="11">
    <source>
        <dbReference type="Pfam" id="PF02355"/>
    </source>
</evidence>
<dbReference type="InterPro" id="IPR022645">
    <property type="entry name" value="SecD/SecF_bac"/>
</dbReference>
<evidence type="ECO:0000256" key="5">
    <source>
        <dbReference type="ARBA" id="ARBA00022927"/>
    </source>
</evidence>
<dbReference type="Pfam" id="PF02355">
    <property type="entry name" value="SecD_SecF_C"/>
    <property type="match status" value="1"/>
</dbReference>
<dbReference type="Pfam" id="PF07549">
    <property type="entry name" value="Sec_GG"/>
    <property type="match status" value="1"/>
</dbReference>
<keyword evidence="4 10" id="KW-0812">Transmembrane</keyword>
<sequence length="324" mass="35191">MNVKAKQTIEIENGVKLARNVVPFMKYRPLGYIFSVAVVAISLFFVITKGFNWGLDFTGGTVIEATFSQPADLPKVRSVLAENEFTSAIVQASGGTRDVMIRLPSADGDTTIGPKIINILHGIDAQATVNSIEFVGPNVGKELTEAAIYATLATLIMLLLYVGLRFEWRLGTGAILALAHDVIVTLGVFAALQVEIDLTFVAAILSVIGYSLNDSIVVFDRIRENFRKIRRIPAVEIIDISLTQTLARTLMTSATTLVVVLALYIFGGPSIHNFSLALLVGIGFGTYSSIYIATSLAFDLGLRREHMLPPKIEKEGEDQDAIMP</sequence>
<dbReference type="Proteomes" id="UP000294619">
    <property type="component" value="Unassembled WGS sequence"/>
</dbReference>
<feature type="transmembrane region" description="Helical" evidence="10">
    <location>
        <begin position="171"/>
        <end position="192"/>
    </location>
</feature>
<keyword evidence="6 10" id="KW-1133">Transmembrane helix</keyword>
<keyword evidence="7 10" id="KW-0811">Translocation</keyword>
<dbReference type="EMBL" id="SMCP01000004">
    <property type="protein sequence ID" value="TCV87865.1"/>
    <property type="molecule type" value="Genomic_DNA"/>
</dbReference>
<comment type="subunit">
    <text evidence="10">Forms a complex with SecD. Part of the essential Sec protein translocation apparatus which comprises SecA, SecYEG and auxiliary proteins SecDF-YajC and YidC.</text>
</comment>
<evidence type="ECO:0000256" key="9">
    <source>
        <dbReference type="ARBA" id="ARBA00060763"/>
    </source>
</evidence>
<evidence type="ECO:0000313" key="12">
    <source>
        <dbReference type="EMBL" id="TCV87865.1"/>
    </source>
</evidence>
<dbReference type="GO" id="GO:0006605">
    <property type="term" value="P:protein targeting"/>
    <property type="evidence" value="ECO:0007669"/>
    <property type="project" value="UniProtKB-UniRule"/>
</dbReference>
<evidence type="ECO:0000256" key="7">
    <source>
        <dbReference type="ARBA" id="ARBA00023010"/>
    </source>
</evidence>
<feature type="transmembrane region" description="Helical" evidence="10">
    <location>
        <begin position="198"/>
        <end position="219"/>
    </location>
</feature>
<feature type="transmembrane region" description="Helical" evidence="10">
    <location>
        <begin position="278"/>
        <end position="302"/>
    </location>
</feature>
<dbReference type="GO" id="GO:0005886">
    <property type="term" value="C:plasma membrane"/>
    <property type="evidence" value="ECO:0007669"/>
    <property type="project" value="UniProtKB-SubCell"/>
</dbReference>
<dbReference type="GO" id="GO:0015450">
    <property type="term" value="F:protein-transporting ATPase activity"/>
    <property type="evidence" value="ECO:0007669"/>
    <property type="project" value="InterPro"/>
</dbReference>
<evidence type="ECO:0000256" key="2">
    <source>
        <dbReference type="ARBA" id="ARBA00022448"/>
    </source>
</evidence>
<proteinExistence type="inferred from homology"/>
<feature type="transmembrane region" description="Helical" evidence="10">
    <location>
        <begin position="29"/>
        <end position="47"/>
    </location>
</feature>
<evidence type="ECO:0000256" key="10">
    <source>
        <dbReference type="HAMAP-Rule" id="MF_01464"/>
    </source>
</evidence>
<dbReference type="InterPro" id="IPR022813">
    <property type="entry name" value="SecD/SecF_arch_bac"/>
</dbReference>
<keyword evidence="3 10" id="KW-1003">Cell membrane</keyword>
<keyword evidence="2 10" id="KW-0813">Transport</keyword>
<name>A0A4R3Y6F5_9PAST</name>
<evidence type="ECO:0000313" key="13">
    <source>
        <dbReference type="Proteomes" id="UP000294619"/>
    </source>
</evidence>
<organism evidence="12 13">
    <name type="scientific">Testudinibacter aquarius</name>
    <dbReference type="NCBI Taxonomy" id="1524974"/>
    <lineage>
        <taxon>Bacteria</taxon>
        <taxon>Pseudomonadati</taxon>
        <taxon>Pseudomonadota</taxon>
        <taxon>Gammaproteobacteria</taxon>
        <taxon>Pasteurellales</taxon>
        <taxon>Pasteurellaceae</taxon>
        <taxon>Testudinibacter</taxon>
    </lineage>
</organism>
<comment type="caution">
    <text evidence="12">The sequence shown here is derived from an EMBL/GenBank/DDBJ whole genome shotgun (WGS) entry which is preliminary data.</text>
</comment>
<feature type="domain" description="Protein export membrane protein SecD/SecF C-terminal" evidence="11">
    <location>
        <begin position="118"/>
        <end position="301"/>
    </location>
</feature>
<evidence type="ECO:0000256" key="3">
    <source>
        <dbReference type="ARBA" id="ARBA00022475"/>
    </source>
</evidence>
<dbReference type="PRINTS" id="PR01755">
    <property type="entry name" value="SECFTRNLCASE"/>
</dbReference>
<dbReference type="GO" id="GO:0065002">
    <property type="term" value="P:intracellular protein transmembrane transport"/>
    <property type="evidence" value="ECO:0007669"/>
    <property type="project" value="UniProtKB-UniRule"/>
</dbReference>
<dbReference type="FunFam" id="1.20.1640.10:FF:000006">
    <property type="entry name" value="Protein-export membrane protein SecF"/>
    <property type="match status" value="1"/>
</dbReference>
<protein>
    <recommendedName>
        <fullName evidence="10">Protein-export membrane protein SecF</fullName>
    </recommendedName>
</protein>
<keyword evidence="8 10" id="KW-0472">Membrane</keyword>
<dbReference type="InterPro" id="IPR022646">
    <property type="entry name" value="SecD/SecF_CS"/>
</dbReference>
<comment type="similarity">
    <text evidence="9 10">Belongs to the SecD/SecF family. SecF subfamily.</text>
</comment>
<dbReference type="NCBIfam" id="TIGR00916">
    <property type="entry name" value="2A0604s01"/>
    <property type="match status" value="1"/>
</dbReference>
<dbReference type="Gene3D" id="1.20.1640.10">
    <property type="entry name" value="Multidrug efflux transporter AcrB transmembrane domain"/>
    <property type="match status" value="1"/>
</dbReference>
<comment type="function">
    <text evidence="10">Part of the Sec protein translocase complex. Interacts with the SecYEG preprotein conducting channel. SecDF uses the proton motive force (PMF) to complete protein translocation after the ATP-dependent function of SecA.</text>
</comment>
<feature type="transmembrane region" description="Helical" evidence="10">
    <location>
        <begin position="240"/>
        <end position="266"/>
    </location>
</feature>
<gene>
    <name evidence="10" type="primary">secF</name>
    <name evidence="12" type="ORF">EDC16_10453</name>
</gene>
<dbReference type="InterPro" id="IPR055344">
    <property type="entry name" value="SecD_SecF_C_bact"/>
</dbReference>
<dbReference type="PANTHER" id="PTHR30081:SF8">
    <property type="entry name" value="PROTEIN TRANSLOCASE SUBUNIT SECF"/>
    <property type="match status" value="1"/>
</dbReference>
<evidence type="ECO:0000256" key="1">
    <source>
        <dbReference type="ARBA" id="ARBA00004651"/>
    </source>
</evidence>
<dbReference type="HAMAP" id="MF_01464_B">
    <property type="entry name" value="SecF_B"/>
    <property type="match status" value="1"/>
</dbReference>
<feature type="transmembrane region" description="Helical" evidence="10">
    <location>
        <begin position="146"/>
        <end position="164"/>
    </location>
</feature>
<evidence type="ECO:0000256" key="8">
    <source>
        <dbReference type="ARBA" id="ARBA00023136"/>
    </source>
</evidence>
<dbReference type="PANTHER" id="PTHR30081">
    <property type="entry name" value="PROTEIN-EXPORT MEMBRANE PROTEIN SEC"/>
    <property type="match status" value="1"/>
</dbReference>
<dbReference type="AlphaFoldDB" id="A0A4R3Y6F5"/>
<dbReference type="GO" id="GO:0043952">
    <property type="term" value="P:protein transport by the Sec complex"/>
    <property type="evidence" value="ECO:0007669"/>
    <property type="project" value="UniProtKB-UniRule"/>
</dbReference>
<dbReference type="NCBIfam" id="TIGR00966">
    <property type="entry name" value="transloc_SecF"/>
    <property type="match status" value="1"/>
</dbReference>
<reference evidence="12 13" key="1">
    <citation type="submission" date="2019-03" db="EMBL/GenBank/DDBJ databases">
        <title>Genomic Encyclopedia of Type Strains, Phase IV (KMG-IV): sequencing the most valuable type-strain genomes for metagenomic binning, comparative biology and taxonomic classification.</title>
        <authorList>
            <person name="Goeker M."/>
        </authorList>
    </citation>
    <scope>NUCLEOTIDE SEQUENCE [LARGE SCALE GENOMIC DNA]</scope>
    <source>
        <strain evidence="12 13">DSM 28140</strain>
    </source>
</reference>
<dbReference type="InterPro" id="IPR048634">
    <property type="entry name" value="SecD_SecF_C"/>
</dbReference>